<dbReference type="RefSeq" id="WP_185079799.1">
    <property type="nucleotide sequence ID" value="NZ_PKRU02000023.1"/>
</dbReference>
<dbReference type="AlphaFoldDB" id="A0A424FLX9"/>
<evidence type="ECO:0008006" key="3">
    <source>
        <dbReference type="Google" id="ProtNLM"/>
    </source>
</evidence>
<dbReference type="EMBL" id="PKRU02000023">
    <property type="protein sequence ID" value="RPD37135.1"/>
    <property type="molecule type" value="Genomic_DNA"/>
</dbReference>
<organism evidence="1 2">
    <name type="scientific">Candidatus Liberibacter solanacearum</name>
    <dbReference type="NCBI Taxonomy" id="556287"/>
    <lineage>
        <taxon>Bacteria</taxon>
        <taxon>Pseudomonadati</taxon>
        <taxon>Pseudomonadota</taxon>
        <taxon>Alphaproteobacteria</taxon>
        <taxon>Hyphomicrobiales</taxon>
        <taxon>Rhizobiaceae</taxon>
        <taxon>Liberibacter</taxon>
    </lineage>
</organism>
<evidence type="ECO:0000313" key="1">
    <source>
        <dbReference type="EMBL" id="RPD37135.1"/>
    </source>
</evidence>
<comment type="caution">
    <text evidence="1">The sequence shown here is derived from an EMBL/GenBank/DDBJ whole genome shotgun (WGS) entry which is preliminary data.</text>
</comment>
<sequence>GITKPYPSASFKPWKYEFKGDLSYSIKWDIPYIEGLYYVGRGSTIDNTAGILGSSISAGLGKYYNRDFNNSYFFKNAGLDLRVNIGIENLEHGIMFTSIISHLSITPWLPLENGIGLGWHSAIYILLNSINLIYKNKISHV</sequence>
<gene>
    <name evidence="1" type="ORF">C0030_003690</name>
</gene>
<name>A0A424FLX9_9HYPH</name>
<reference evidence="1 2" key="1">
    <citation type="submission" date="2018-11" db="EMBL/GenBank/DDBJ databases">
        <title>Genome Analysis of Haplotype D of Candidatus Liberibacter Solanacearum.</title>
        <authorList>
            <person name="Katsir L."/>
            <person name="Ruan Z."/>
            <person name="Santos Garcia D."/>
            <person name="Piasezky A."/>
            <person name="Jiang J."/>
            <person name="Sela N."/>
            <person name="Freilich S."/>
            <person name="Bahar O."/>
        </authorList>
    </citation>
    <scope>NUCLEOTIDE SEQUENCE [LARGE SCALE GENOMIC DNA]</scope>
    <source>
        <strain evidence="2">haplotype D1</strain>
    </source>
</reference>
<proteinExistence type="predicted"/>
<protein>
    <recommendedName>
        <fullName evidence="3">Outer membrane protein</fullName>
    </recommendedName>
</protein>
<evidence type="ECO:0000313" key="2">
    <source>
        <dbReference type="Proteomes" id="UP000236895"/>
    </source>
</evidence>
<accession>A0A424FLX9</accession>
<feature type="non-terminal residue" evidence="1">
    <location>
        <position position="1"/>
    </location>
</feature>
<dbReference type="Proteomes" id="UP000236895">
    <property type="component" value="Unassembled WGS sequence"/>
</dbReference>